<evidence type="ECO:0000313" key="13">
    <source>
        <dbReference type="Proteomes" id="UP000314285"/>
    </source>
</evidence>
<evidence type="ECO:0000256" key="3">
    <source>
        <dbReference type="ARBA" id="ARBA00022448"/>
    </source>
</evidence>
<dbReference type="NCBIfam" id="TIGR01352">
    <property type="entry name" value="tonB_Cterm"/>
    <property type="match status" value="1"/>
</dbReference>
<sequence length="266" mass="28417">MSHSSVSSMPPSNPMKKKIVAALAVVMVGHIGVLWGVSHLKTADLKPIEKEPLQVRFVKIQQPPEPLPPKPKVEPKKAEPAKPKEVKEVKVVEKPLPPPPKKVEKVQQVKKAEAPKPVAKPVEIPPVPSPVATTTASETKIAKPASAPAAPPAPAAAPPAPPSPPSPKTVSIGGAGVQWSRSPKPSYSNKDLQGETRVIVVHIEADEKGSIIKERTRITKSSGISALDEKILRAVRSAKFKPYKENGVAYPIRAEQPFELTLNPNG</sequence>
<gene>
    <name evidence="12" type="ORF">FHY67_07870</name>
</gene>
<dbReference type="InterPro" id="IPR051045">
    <property type="entry name" value="TonB-dependent_transducer"/>
</dbReference>
<feature type="region of interest" description="Disordered" evidence="10">
    <location>
        <begin position="60"/>
        <end position="194"/>
    </location>
</feature>
<feature type="compositionally biased region" description="Basic and acidic residues" evidence="10">
    <location>
        <begin position="71"/>
        <end position="93"/>
    </location>
</feature>
<dbReference type="InterPro" id="IPR037682">
    <property type="entry name" value="TonB_C"/>
</dbReference>
<keyword evidence="4" id="KW-1003">Cell membrane</keyword>
<evidence type="ECO:0000256" key="10">
    <source>
        <dbReference type="SAM" id="MobiDB-lite"/>
    </source>
</evidence>
<keyword evidence="8" id="KW-1133">Transmembrane helix</keyword>
<reference evidence="12 13" key="1">
    <citation type="submission" date="2019-06" db="EMBL/GenBank/DDBJ databases">
        <title>Genome of Acinetobacter radioresistens APH1, a phenol degrading strain.</title>
        <authorList>
            <person name="Liu Y."/>
        </authorList>
    </citation>
    <scope>NUCLEOTIDE SEQUENCE [LARGE SCALE GENOMIC DNA]</scope>
    <source>
        <strain evidence="12 13">APH1</strain>
    </source>
</reference>
<keyword evidence="5" id="KW-0997">Cell inner membrane</keyword>
<proteinExistence type="inferred from homology"/>
<dbReference type="SUPFAM" id="SSF74653">
    <property type="entry name" value="TolA/TonB C-terminal domain"/>
    <property type="match status" value="1"/>
</dbReference>
<evidence type="ECO:0000256" key="1">
    <source>
        <dbReference type="ARBA" id="ARBA00004383"/>
    </source>
</evidence>
<dbReference type="InterPro" id="IPR006260">
    <property type="entry name" value="TonB/TolA_C"/>
</dbReference>
<comment type="similarity">
    <text evidence="2">Belongs to the TonB family.</text>
</comment>
<dbReference type="PANTHER" id="PTHR33446">
    <property type="entry name" value="PROTEIN TONB-RELATED"/>
    <property type="match status" value="1"/>
</dbReference>
<feature type="domain" description="TonB C-terminal" evidence="11">
    <location>
        <begin position="193"/>
        <end position="259"/>
    </location>
</feature>
<dbReference type="GO" id="GO:0031992">
    <property type="term" value="F:energy transducer activity"/>
    <property type="evidence" value="ECO:0007669"/>
    <property type="project" value="TreeGrafter"/>
</dbReference>
<dbReference type="GO" id="GO:0015031">
    <property type="term" value="P:protein transport"/>
    <property type="evidence" value="ECO:0007669"/>
    <property type="project" value="UniProtKB-KW"/>
</dbReference>
<keyword evidence="3" id="KW-0813">Transport</keyword>
<dbReference type="EMBL" id="VFBM01000005">
    <property type="protein sequence ID" value="TNX92070.1"/>
    <property type="molecule type" value="Genomic_DNA"/>
</dbReference>
<dbReference type="RefSeq" id="WP_005023308.1">
    <property type="nucleotide sequence ID" value="NZ_CP027365.1"/>
</dbReference>
<evidence type="ECO:0000256" key="8">
    <source>
        <dbReference type="ARBA" id="ARBA00022989"/>
    </source>
</evidence>
<dbReference type="GO" id="GO:0055085">
    <property type="term" value="P:transmembrane transport"/>
    <property type="evidence" value="ECO:0007669"/>
    <property type="project" value="InterPro"/>
</dbReference>
<name>A0A8H2K0Z0_ACIRA</name>
<dbReference type="Pfam" id="PF03544">
    <property type="entry name" value="TonB_C"/>
    <property type="match status" value="1"/>
</dbReference>
<dbReference type="AlphaFoldDB" id="A0A8H2K0Z0"/>
<evidence type="ECO:0000256" key="2">
    <source>
        <dbReference type="ARBA" id="ARBA00006555"/>
    </source>
</evidence>
<evidence type="ECO:0000259" key="11">
    <source>
        <dbReference type="Pfam" id="PF03544"/>
    </source>
</evidence>
<dbReference type="Proteomes" id="UP000314285">
    <property type="component" value="Unassembled WGS sequence"/>
</dbReference>
<keyword evidence="9" id="KW-0472">Membrane</keyword>
<keyword evidence="7" id="KW-0653">Protein transport</keyword>
<protein>
    <submittedName>
        <fullName evidence="12">TonB family protein</fullName>
    </submittedName>
</protein>
<evidence type="ECO:0000256" key="5">
    <source>
        <dbReference type="ARBA" id="ARBA00022519"/>
    </source>
</evidence>
<dbReference type="GO" id="GO:0098797">
    <property type="term" value="C:plasma membrane protein complex"/>
    <property type="evidence" value="ECO:0007669"/>
    <property type="project" value="TreeGrafter"/>
</dbReference>
<comment type="caution">
    <text evidence="12">The sequence shown here is derived from an EMBL/GenBank/DDBJ whole genome shotgun (WGS) entry which is preliminary data.</text>
</comment>
<evidence type="ECO:0000256" key="7">
    <source>
        <dbReference type="ARBA" id="ARBA00022927"/>
    </source>
</evidence>
<dbReference type="PANTHER" id="PTHR33446:SF2">
    <property type="entry name" value="PROTEIN TONB"/>
    <property type="match status" value="1"/>
</dbReference>
<keyword evidence="6" id="KW-0812">Transmembrane</keyword>
<evidence type="ECO:0000256" key="9">
    <source>
        <dbReference type="ARBA" id="ARBA00023136"/>
    </source>
</evidence>
<dbReference type="Gene3D" id="3.30.1150.10">
    <property type="match status" value="1"/>
</dbReference>
<organism evidence="12 13">
    <name type="scientific">Acinetobacter radioresistens</name>
    <dbReference type="NCBI Taxonomy" id="40216"/>
    <lineage>
        <taxon>Bacteria</taxon>
        <taxon>Pseudomonadati</taxon>
        <taxon>Pseudomonadota</taxon>
        <taxon>Gammaproteobacteria</taxon>
        <taxon>Moraxellales</taxon>
        <taxon>Moraxellaceae</taxon>
        <taxon>Acinetobacter</taxon>
    </lineage>
</organism>
<feature type="compositionally biased region" description="Basic and acidic residues" evidence="10">
    <location>
        <begin position="101"/>
        <end position="114"/>
    </location>
</feature>
<evidence type="ECO:0000313" key="12">
    <source>
        <dbReference type="EMBL" id="TNX92070.1"/>
    </source>
</evidence>
<comment type="subcellular location">
    <subcellularLocation>
        <location evidence="1">Cell inner membrane</location>
        <topology evidence="1">Single-pass membrane protein</topology>
        <orientation evidence="1">Periplasmic side</orientation>
    </subcellularLocation>
</comment>
<evidence type="ECO:0000256" key="6">
    <source>
        <dbReference type="ARBA" id="ARBA00022692"/>
    </source>
</evidence>
<feature type="compositionally biased region" description="Polar residues" evidence="10">
    <location>
        <begin position="179"/>
        <end position="191"/>
    </location>
</feature>
<feature type="compositionally biased region" description="Pro residues" evidence="10">
    <location>
        <begin position="149"/>
        <end position="167"/>
    </location>
</feature>
<evidence type="ECO:0000256" key="4">
    <source>
        <dbReference type="ARBA" id="ARBA00022475"/>
    </source>
</evidence>
<accession>A0A8H2K0Z0</accession>